<dbReference type="AlphaFoldDB" id="A0A060DUD7"/>
<protein>
    <submittedName>
        <fullName evidence="1">Uncharacterized protein</fullName>
    </submittedName>
</protein>
<organism evidence="1 2">
    <name type="scientific">Azospirillum argentinense</name>
    <dbReference type="NCBI Taxonomy" id="2970906"/>
    <lineage>
        <taxon>Bacteria</taxon>
        <taxon>Pseudomonadati</taxon>
        <taxon>Pseudomonadota</taxon>
        <taxon>Alphaproteobacteria</taxon>
        <taxon>Rhodospirillales</taxon>
        <taxon>Azospirillaceae</taxon>
        <taxon>Azospirillum</taxon>
    </lineage>
</organism>
<evidence type="ECO:0000313" key="1">
    <source>
        <dbReference type="EMBL" id="AIB14778.1"/>
    </source>
</evidence>
<proteinExistence type="predicted"/>
<reference evidence="1 2" key="1">
    <citation type="journal article" date="2014" name="Genome Announc.">
        <title>Complete Genome Sequence of the Model Rhizosphere Strain Azospirillum brasilense Az39, Successfully Applied in Agriculture.</title>
        <authorList>
            <person name="Rivera D."/>
            <person name="Revale S."/>
            <person name="Molina R."/>
            <person name="Gualpa J."/>
            <person name="Puente M."/>
            <person name="Maroniche G."/>
            <person name="Paris G."/>
            <person name="Baker D."/>
            <person name="Clavijo B."/>
            <person name="McLay K."/>
            <person name="Spaepen S."/>
            <person name="Perticari A."/>
            <person name="Vazquez M."/>
            <person name="Wisniewski-Dye F."/>
            <person name="Watkins C."/>
            <person name="Martinez-Abarca F."/>
            <person name="Vanderleyden J."/>
            <person name="Cassan F."/>
        </authorList>
    </citation>
    <scope>NUCLEOTIDE SEQUENCE [LARGE SCALE GENOMIC DNA]</scope>
    <source>
        <strain evidence="1 2">Az39</strain>
        <plasmid evidence="1">AbAZ39_p1</plasmid>
    </source>
</reference>
<gene>
    <name evidence="1" type="ORF">ABAZ39_23065</name>
</gene>
<dbReference type="RefSeq" id="WP_014197749.1">
    <property type="nucleotide sequence ID" value="NZ_CP007794.1"/>
</dbReference>
<accession>A0A060DUD7</accession>
<evidence type="ECO:0000313" key="2">
    <source>
        <dbReference type="Proteomes" id="UP000027186"/>
    </source>
</evidence>
<dbReference type="KEGG" id="abq:ABAZ39_23065"/>
<dbReference type="Proteomes" id="UP000027186">
    <property type="component" value="Plasmid AbAZ39_p1"/>
</dbReference>
<dbReference type="EMBL" id="CP007794">
    <property type="protein sequence ID" value="AIB14778.1"/>
    <property type="molecule type" value="Genomic_DNA"/>
</dbReference>
<sequence length="192" mass="20438">MSKVVPFAQAREALLARLTEQLPPSTEWAGRLMLMPDGNRVEPMPATDAVEVLRAFRAGLGEAIGAAPCSVGGMWVSREDCLDWDGLLAPLAVAAGYVVAGATGGAGLSVELFRCKSALVGWGVRGLRGEPAVARSAGYAVVMVSRRPDDQEIVLDRVMDTFGFVMRSQGEPVVDTGDLNARLARRACPLRR</sequence>
<geneLocation type="plasmid" evidence="1 2">
    <name>AbAZ39_p1</name>
</geneLocation>
<name>A0A060DUD7_9PROT</name>
<keyword evidence="1" id="KW-0614">Plasmid</keyword>